<feature type="transmembrane region" description="Helical" evidence="1">
    <location>
        <begin position="20"/>
        <end position="38"/>
    </location>
</feature>
<evidence type="ECO:0000313" key="6">
    <source>
        <dbReference type="Proteomes" id="UP000426265"/>
    </source>
</evidence>
<dbReference type="SMR" id="A0A178VXI9"/>
<accession>A0A5S9X5V4</accession>
<dbReference type="OMA" id="MAGEVGM"/>
<proteinExistence type="predicted"/>
<dbReference type="EMBL" id="CACSHJ010000088">
    <property type="protein sequence ID" value="CAA0375998.1"/>
    <property type="molecule type" value="Genomic_DNA"/>
</dbReference>
<protein>
    <recommendedName>
        <fullName evidence="8">Ubiquinol-cytochrome c reductase complex 6.7 kDa protein</fullName>
    </recommendedName>
</protein>
<dbReference type="AlphaFoldDB" id="A0A178VXI9"/>
<organism evidence="3 5">
    <name type="scientific">Arabidopsis thaliana</name>
    <name type="common">Mouse-ear cress</name>
    <dbReference type="NCBI Taxonomy" id="3702"/>
    <lineage>
        <taxon>Eukaryota</taxon>
        <taxon>Viridiplantae</taxon>
        <taxon>Streptophyta</taxon>
        <taxon>Embryophyta</taxon>
        <taxon>Tracheophyta</taxon>
        <taxon>Spermatophyta</taxon>
        <taxon>Magnoliopsida</taxon>
        <taxon>eudicotyledons</taxon>
        <taxon>Gunneridae</taxon>
        <taxon>Pentapetalae</taxon>
        <taxon>rosids</taxon>
        <taxon>malvids</taxon>
        <taxon>Brassicales</taxon>
        <taxon>Brassicaceae</taxon>
        <taxon>Camelineae</taxon>
        <taxon>Arabidopsis</taxon>
    </lineage>
</organism>
<accession>A0A178VXI9</accession>
<dbReference type="ExpressionAtlas" id="A0A178VXI9">
    <property type="expression patterns" value="baseline and differential"/>
</dbReference>
<keyword evidence="1" id="KW-0812">Transmembrane</keyword>
<dbReference type="EMBL" id="CACRSJ010000105">
    <property type="protein sequence ID" value="VYS55104.1"/>
    <property type="molecule type" value="Genomic_DNA"/>
</dbReference>
<dbReference type="KEGG" id="ath:AT2G40765"/>
<keyword evidence="1" id="KW-1133">Transmembrane helix</keyword>
<evidence type="ECO:0000256" key="1">
    <source>
        <dbReference type="SAM" id="Phobius"/>
    </source>
</evidence>
<keyword evidence="1" id="KW-0472">Membrane</keyword>
<gene>
    <name evidence="3" type="ordered locus">AXX17_At2g37900</name>
    <name evidence="4" type="ORF">AN1_LOCUS10559</name>
    <name evidence="2" type="ORF">C24_LOCUS10403</name>
</gene>
<dbReference type="Proteomes" id="UP000078284">
    <property type="component" value="Chromosome 2"/>
</dbReference>
<evidence type="ECO:0000313" key="4">
    <source>
        <dbReference type="EMBL" id="VYS55104.1"/>
    </source>
</evidence>
<sequence>MAGTSGLLNAVKPKIQTIDIQAAAGWGIAAAAGAIWVVQPFGWIKKTFIDPPPTEEK</sequence>
<evidence type="ECO:0000313" key="3">
    <source>
        <dbReference type="EMBL" id="OAP10554.1"/>
    </source>
</evidence>
<dbReference type="EMBL" id="LUHQ01000002">
    <property type="protein sequence ID" value="OAP10554.1"/>
    <property type="molecule type" value="Genomic_DNA"/>
</dbReference>
<reference evidence="3" key="2">
    <citation type="submission" date="2016-03" db="EMBL/GenBank/DDBJ databases">
        <title>Full-length assembly of Arabidopsis thaliana Ler reveals the complement of translocations and inversions.</title>
        <authorList>
            <person name="Zapata L."/>
            <person name="Schneeberger K."/>
            <person name="Ossowski S."/>
        </authorList>
    </citation>
    <scope>NUCLEOTIDE SEQUENCE [LARGE SCALE GENOMIC DNA]</scope>
    <source>
        <tissue evidence="3">Leaf</tissue>
    </source>
</reference>
<dbReference type="RefSeq" id="NP_565941.1">
    <property type="nucleotide sequence ID" value="NM_129639.2"/>
</dbReference>
<dbReference type="Proteomes" id="UP000426265">
    <property type="component" value="Unassembled WGS sequence"/>
</dbReference>
<evidence type="ECO:0008006" key="8">
    <source>
        <dbReference type="Google" id="ProtNLM"/>
    </source>
</evidence>
<reference evidence="4 6" key="3">
    <citation type="submission" date="2019-11" db="EMBL/GenBank/DDBJ databases">
        <authorList>
            <person name="Jiao W.-B."/>
            <person name="Schneeberger K."/>
        </authorList>
    </citation>
    <scope>NUCLEOTIDE SEQUENCE [LARGE SCALE GENOMIC DNA]</scope>
    <source>
        <strain evidence="6">cv. An-1</strain>
        <strain evidence="7">cv. C24</strain>
    </source>
</reference>
<evidence type="ECO:0000313" key="5">
    <source>
        <dbReference type="Proteomes" id="UP000078284"/>
    </source>
</evidence>
<evidence type="ECO:0000313" key="2">
    <source>
        <dbReference type="EMBL" id="CAA0375998.1"/>
    </source>
</evidence>
<dbReference type="Proteomes" id="UP000434276">
    <property type="component" value="Unassembled WGS sequence"/>
</dbReference>
<evidence type="ECO:0000313" key="7">
    <source>
        <dbReference type="Proteomes" id="UP000434276"/>
    </source>
</evidence>
<reference evidence="5" key="1">
    <citation type="journal article" date="2016" name="Proc. Natl. Acad. Sci. U.S.A.">
        <title>Chromosome-level assembly of Arabidopsis thaliana Ler reveals the extent of translocation and inversion polymorphisms.</title>
        <authorList>
            <person name="Zapata L."/>
            <person name="Ding J."/>
            <person name="Willing E.M."/>
            <person name="Hartwig B."/>
            <person name="Bezdan D."/>
            <person name="Jiao W.B."/>
            <person name="Patel V."/>
            <person name="Velikkakam James G."/>
            <person name="Koornneef M."/>
            <person name="Ossowski S."/>
            <person name="Schneeberger K."/>
        </authorList>
    </citation>
    <scope>NUCLEOTIDE SEQUENCE [LARGE SCALE GENOMIC DNA]</scope>
    <source>
        <strain evidence="5">cv. Landsberg erecta</strain>
    </source>
</reference>
<name>A0A178VXI9_ARATH</name>